<dbReference type="InterPro" id="IPR005123">
    <property type="entry name" value="Oxoglu/Fe-dep_dioxygenase_dom"/>
</dbReference>
<evidence type="ECO:0000313" key="2">
    <source>
        <dbReference type="EMBL" id="TFK31846.1"/>
    </source>
</evidence>
<sequence length="558" mass="62936">MGITITYSDHETPAISSFALKLDARLESFFHKYDETSHSALTYESSTKEHVNNEIAPWSPARDITMTVTVSSFETVEEATSHVDLVVLEVLPEIGNLLQTLLWGPVDLPKSDTTDGRSCEGVIWSNAPHPKWNGFISREILTSTAKSSNSKTIWYRMTISLTRTLAVTLGCADVRLVNAPDMFLSTTSFTFGISVPYLDLMGSQTAEKLVQSLANADKQLNRQFGICEALTFVRDEDHFGISCALTVSRISKLAKPYTTEEARRDVRHLLAEMSSQLHQDHKCVTITKPAITLSNPADITKGLILQLANGKEILAIRLKKFMDPQTTCSILRKLEAYDEFWTPYEHELIDATTNQKRYEFYGVYRPKIAYPFNRTYLEPPESKEWDAYFSASRNLGEHLRSYLFPYEYPVDRFLAILDSVIDTNVLTHPVFDAKMQVGMLRLMPNDSITGIHTDRPPNAELGSFRSILSANFYTAPSLSNKGGELLIWDVQMSVRSDTDIEKVKTKHASLNLVPEEGDVIMICPELPHAIAQVKEGKRLSLNVFFGLLSERCELRVWN</sequence>
<keyword evidence="3" id="KW-1185">Reference proteome</keyword>
<dbReference type="AlphaFoldDB" id="A0A5C3LIZ3"/>
<protein>
    <recommendedName>
        <fullName evidence="1">Fe2OG dioxygenase domain-containing protein</fullName>
    </recommendedName>
</protein>
<feature type="domain" description="Fe2OG dioxygenase" evidence="1">
    <location>
        <begin position="426"/>
        <end position="547"/>
    </location>
</feature>
<name>A0A5C3LIZ3_9AGAR</name>
<gene>
    <name evidence="2" type="ORF">BDQ12DRAFT_716755</name>
</gene>
<dbReference type="EMBL" id="ML213702">
    <property type="protein sequence ID" value="TFK31846.1"/>
    <property type="molecule type" value="Genomic_DNA"/>
</dbReference>
<dbReference type="Proteomes" id="UP000308652">
    <property type="component" value="Unassembled WGS sequence"/>
</dbReference>
<organism evidence="2 3">
    <name type="scientific">Crucibulum laeve</name>
    <dbReference type="NCBI Taxonomy" id="68775"/>
    <lineage>
        <taxon>Eukaryota</taxon>
        <taxon>Fungi</taxon>
        <taxon>Dikarya</taxon>
        <taxon>Basidiomycota</taxon>
        <taxon>Agaricomycotina</taxon>
        <taxon>Agaricomycetes</taxon>
        <taxon>Agaricomycetidae</taxon>
        <taxon>Agaricales</taxon>
        <taxon>Agaricineae</taxon>
        <taxon>Nidulariaceae</taxon>
        <taxon>Crucibulum</taxon>
    </lineage>
</organism>
<reference evidence="2 3" key="1">
    <citation type="journal article" date="2019" name="Nat. Ecol. Evol.">
        <title>Megaphylogeny resolves global patterns of mushroom evolution.</title>
        <authorList>
            <person name="Varga T."/>
            <person name="Krizsan K."/>
            <person name="Foldi C."/>
            <person name="Dima B."/>
            <person name="Sanchez-Garcia M."/>
            <person name="Sanchez-Ramirez S."/>
            <person name="Szollosi G.J."/>
            <person name="Szarkandi J.G."/>
            <person name="Papp V."/>
            <person name="Albert L."/>
            <person name="Andreopoulos W."/>
            <person name="Angelini C."/>
            <person name="Antonin V."/>
            <person name="Barry K.W."/>
            <person name="Bougher N.L."/>
            <person name="Buchanan P."/>
            <person name="Buyck B."/>
            <person name="Bense V."/>
            <person name="Catcheside P."/>
            <person name="Chovatia M."/>
            <person name="Cooper J."/>
            <person name="Damon W."/>
            <person name="Desjardin D."/>
            <person name="Finy P."/>
            <person name="Geml J."/>
            <person name="Haridas S."/>
            <person name="Hughes K."/>
            <person name="Justo A."/>
            <person name="Karasinski D."/>
            <person name="Kautmanova I."/>
            <person name="Kiss B."/>
            <person name="Kocsube S."/>
            <person name="Kotiranta H."/>
            <person name="LaButti K.M."/>
            <person name="Lechner B.E."/>
            <person name="Liimatainen K."/>
            <person name="Lipzen A."/>
            <person name="Lukacs Z."/>
            <person name="Mihaltcheva S."/>
            <person name="Morgado L.N."/>
            <person name="Niskanen T."/>
            <person name="Noordeloos M.E."/>
            <person name="Ohm R.A."/>
            <person name="Ortiz-Santana B."/>
            <person name="Ovrebo C."/>
            <person name="Racz N."/>
            <person name="Riley R."/>
            <person name="Savchenko A."/>
            <person name="Shiryaev A."/>
            <person name="Soop K."/>
            <person name="Spirin V."/>
            <person name="Szebenyi C."/>
            <person name="Tomsovsky M."/>
            <person name="Tulloss R.E."/>
            <person name="Uehling J."/>
            <person name="Grigoriev I.V."/>
            <person name="Vagvolgyi C."/>
            <person name="Papp T."/>
            <person name="Martin F.M."/>
            <person name="Miettinen O."/>
            <person name="Hibbett D.S."/>
            <person name="Nagy L.G."/>
        </authorList>
    </citation>
    <scope>NUCLEOTIDE SEQUENCE [LARGE SCALE GENOMIC DNA]</scope>
    <source>
        <strain evidence="2 3">CBS 166.37</strain>
    </source>
</reference>
<accession>A0A5C3LIZ3</accession>
<dbReference type="Gene3D" id="2.60.120.620">
    <property type="entry name" value="q2cbj1_9rhob like domain"/>
    <property type="match status" value="1"/>
</dbReference>
<proteinExistence type="predicted"/>
<dbReference type="OrthoDB" id="3107989at2759"/>
<dbReference type="PROSITE" id="PS51471">
    <property type="entry name" value="FE2OG_OXY"/>
    <property type="match status" value="1"/>
</dbReference>
<evidence type="ECO:0000313" key="3">
    <source>
        <dbReference type="Proteomes" id="UP000308652"/>
    </source>
</evidence>
<evidence type="ECO:0000259" key="1">
    <source>
        <dbReference type="PROSITE" id="PS51471"/>
    </source>
</evidence>